<evidence type="ECO:0000313" key="3">
    <source>
        <dbReference type="Proteomes" id="UP000265926"/>
    </source>
</evidence>
<gene>
    <name evidence="2" type="ORF">D1614_18850</name>
</gene>
<protein>
    <submittedName>
        <fullName evidence="2">Uncharacterized protein</fullName>
    </submittedName>
</protein>
<comment type="caution">
    <text evidence="2">The sequence shown here is derived from an EMBL/GenBank/DDBJ whole genome shotgun (WGS) entry which is preliminary data.</text>
</comment>
<evidence type="ECO:0000256" key="1">
    <source>
        <dbReference type="SAM" id="MobiDB-lite"/>
    </source>
</evidence>
<accession>A0A399SU94</accession>
<reference evidence="2 3" key="1">
    <citation type="submission" date="2018-08" db="EMBL/GenBank/DDBJ databases">
        <title>Pallidiluteibacterium maritimus gen. nov., sp. nov., isolated from coastal sediment.</title>
        <authorList>
            <person name="Zhou L.Y."/>
        </authorList>
    </citation>
    <scope>NUCLEOTIDE SEQUENCE [LARGE SCALE GENOMIC DNA]</scope>
    <source>
        <strain evidence="2 3">XSD2</strain>
    </source>
</reference>
<keyword evidence="3" id="KW-1185">Reference proteome</keyword>
<dbReference type="AlphaFoldDB" id="A0A399SU94"/>
<dbReference type="Proteomes" id="UP000265926">
    <property type="component" value="Unassembled WGS sequence"/>
</dbReference>
<feature type="region of interest" description="Disordered" evidence="1">
    <location>
        <begin position="29"/>
        <end position="70"/>
    </location>
</feature>
<sequence>MPFRSAIVIPVAKVNPCFQGVQVQTSGFAENLQPPSSDSTLCKKPAHPNTTFLSHQNKNDRSDGKTHNIK</sequence>
<proteinExistence type="predicted"/>
<feature type="compositionally biased region" description="Basic and acidic residues" evidence="1">
    <location>
        <begin position="57"/>
        <end position="70"/>
    </location>
</feature>
<dbReference type="EMBL" id="QWGR01000014">
    <property type="protein sequence ID" value="RIJ46469.1"/>
    <property type="molecule type" value="Genomic_DNA"/>
</dbReference>
<evidence type="ECO:0000313" key="2">
    <source>
        <dbReference type="EMBL" id="RIJ46469.1"/>
    </source>
</evidence>
<organism evidence="2 3">
    <name type="scientific">Maribellus luteus</name>
    <dbReference type="NCBI Taxonomy" id="2305463"/>
    <lineage>
        <taxon>Bacteria</taxon>
        <taxon>Pseudomonadati</taxon>
        <taxon>Bacteroidota</taxon>
        <taxon>Bacteroidia</taxon>
        <taxon>Marinilabiliales</taxon>
        <taxon>Prolixibacteraceae</taxon>
        <taxon>Maribellus</taxon>
    </lineage>
</organism>
<name>A0A399SU94_9BACT</name>
<feature type="compositionally biased region" description="Polar residues" evidence="1">
    <location>
        <begin position="29"/>
        <end position="40"/>
    </location>
</feature>